<gene>
    <name evidence="2" type="ORF">HB778_03780</name>
</gene>
<dbReference type="RefSeq" id="WP_183461588.1">
    <property type="nucleotide sequence ID" value="NZ_CP050296.1"/>
</dbReference>
<dbReference type="Proteomes" id="UP000515465">
    <property type="component" value="Chromosome"/>
</dbReference>
<reference evidence="3" key="1">
    <citation type="journal article" date="2020" name="Mol. Plant Microbe">
        <title>Rhizobial microsymbionts of the narrowly endemic Oxytropis species growing in Kamchatka are characterized by significant genetic diversity and possess a set of genes that are associated with T3SS and T6SS secretion systems and can affect the development of symbiosis.</title>
        <authorList>
            <person name="Safronova V."/>
            <person name="Guro P."/>
            <person name="Sazanova A."/>
            <person name="Kuznetsova I."/>
            <person name="Belimov A."/>
            <person name="Yakubov V."/>
            <person name="Chirak E."/>
            <person name="Afonin A."/>
            <person name="Gogolev Y."/>
            <person name="Andronov E."/>
            <person name="Tikhonovich I."/>
        </authorList>
    </citation>
    <scope>NUCLEOTIDE SEQUENCE [LARGE SCALE GENOMIC DNA]</scope>
    <source>
        <strain evidence="3">583</strain>
    </source>
</reference>
<evidence type="ECO:0000313" key="3">
    <source>
        <dbReference type="Proteomes" id="UP000515465"/>
    </source>
</evidence>
<sequence length="75" mass="7893">MYRKLLSAAILVTLATAPALAATEYFVAQKASDKTCSVATTKPDGKTVMMIGKTSYKTEAEATAAMKASADCKKK</sequence>
<protein>
    <submittedName>
        <fullName evidence="2">Uncharacterized protein</fullName>
    </submittedName>
</protein>
<dbReference type="EMBL" id="CP050296">
    <property type="protein sequence ID" value="QND55870.1"/>
    <property type="molecule type" value="Genomic_DNA"/>
</dbReference>
<name>A0A7G6SMY8_9HYPH</name>
<organism evidence="2 3">
    <name type="scientific">Mesorhizobium huakuii</name>
    <dbReference type="NCBI Taxonomy" id="28104"/>
    <lineage>
        <taxon>Bacteria</taxon>
        <taxon>Pseudomonadati</taxon>
        <taxon>Pseudomonadota</taxon>
        <taxon>Alphaproteobacteria</taxon>
        <taxon>Hyphomicrobiales</taxon>
        <taxon>Phyllobacteriaceae</taxon>
        <taxon>Mesorhizobium</taxon>
    </lineage>
</organism>
<evidence type="ECO:0000313" key="2">
    <source>
        <dbReference type="EMBL" id="QND55870.1"/>
    </source>
</evidence>
<evidence type="ECO:0000256" key="1">
    <source>
        <dbReference type="SAM" id="SignalP"/>
    </source>
</evidence>
<feature type="chain" id="PRO_5028839823" evidence="1">
    <location>
        <begin position="22"/>
        <end position="75"/>
    </location>
</feature>
<dbReference type="AlphaFoldDB" id="A0A7G6SMY8"/>
<keyword evidence="1" id="KW-0732">Signal</keyword>
<proteinExistence type="predicted"/>
<feature type="signal peptide" evidence="1">
    <location>
        <begin position="1"/>
        <end position="21"/>
    </location>
</feature>
<accession>A0A7G6SMY8</accession>